<sequence>MNYHFALSFKDMKPMDLISLAASKERFSTTLLECQNGATVGFLPLFIFYCGIVSRCLCLANLDLFELYVHISNINYHFLILF</sequence>
<dbReference type="AlphaFoldDB" id="A0A1M5ETE8"/>
<evidence type="ECO:0000313" key="2">
    <source>
        <dbReference type="Proteomes" id="UP000184436"/>
    </source>
</evidence>
<dbReference type="Proteomes" id="UP000184436">
    <property type="component" value="Unassembled WGS sequence"/>
</dbReference>
<gene>
    <name evidence="1" type="ORF">SAMN05444349_1389</name>
</gene>
<organism evidence="1 2">
    <name type="scientific">Bacteroides faecichinchillae</name>
    <dbReference type="NCBI Taxonomy" id="871325"/>
    <lineage>
        <taxon>Bacteria</taxon>
        <taxon>Pseudomonadati</taxon>
        <taxon>Bacteroidota</taxon>
        <taxon>Bacteroidia</taxon>
        <taxon>Bacteroidales</taxon>
        <taxon>Bacteroidaceae</taxon>
        <taxon>Bacteroides</taxon>
    </lineage>
</organism>
<accession>A0A1M5ETE8</accession>
<proteinExistence type="predicted"/>
<dbReference type="STRING" id="871325.SAMN05444349_1389"/>
<evidence type="ECO:0000313" key="1">
    <source>
        <dbReference type="EMBL" id="SHF82406.1"/>
    </source>
</evidence>
<name>A0A1M5ETE8_9BACE</name>
<dbReference type="EMBL" id="FQVD01000038">
    <property type="protein sequence ID" value="SHF82406.1"/>
    <property type="molecule type" value="Genomic_DNA"/>
</dbReference>
<protein>
    <submittedName>
        <fullName evidence="1">Uncharacterized protein</fullName>
    </submittedName>
</protein>
<reference evidence="1 2" key="1">
    <citation type="submission" date="2016-11" db="EMBL/GenBank/DDBJ databases">
        <authorList>
            <person name="Jaros S."/>
            <person name="Januszkiewicz K."/>
            <person name="Wedrychowicz H."/>
        </authorList>
    </citation>
    <scope>NUCLEOTIDE SEQUENCE [LARGE SCALE GENOMIC DNA]</scope>
    <source>
        <strain evidence="1 2">DSM 26883</strain>
    </source>
</reference>
<keyword evidence="2" id="KW-1185">Reference proteome</keyword>